<sequence>MIQSTEQAFEILDTQVKGIPYEAIDFLRNQENTKELTKKLVFAFKNAYNGEAYYSDEHRIMLPAPLWYCIVAEKHLSEELFEPLLDMFSVEEDWDLMNEQAVYLVGLLARKFPKEFVGKVLDFIEENIKSDTKKPYLYCFEALYYASDEKFDRIHSILEKDNFHWLDHYIRVLGDLQRADTLQKFKEILSKFEGKHTAVELKYYIDVMEGKVSDFQTGTAFCEMRDPEWKNHYQHLEYIFASSESPIEQSGKINRNDACPCGSGKKYKQCCLKNQA</sequence>
<gene>
    <name evidence="1" type="ORF">ALGA_3902</name>
</gene>
<dbReference type="PANTHER" id="PTHR33747">
    <property type="entry name" value="UPF0225 PROTEIN SCO1677"/>
    <property type="match status" value="1"/>
</dbReference>
<dbReference type="Proteomes" id="UP000218267">
    <property type="component" value="Chromosome"/>
</dbReference>
<dbReference type="AlphaFoldDB" id="A0A1Y1CPL8"/>
<evidence type="ECO:0000313" key="1">
    <source>
        <dbReference type="EMBL" id="BAX82194.1"/>
    </source>
</evidence>
<evidence type="ECO:0008006" key="3">
    <source>
        <dbReference type="Google" id="ProtNLM"/>
    </source>
</evidence>
<reference evidence="2" key="2">
    <citation type="journal article" date="2020" name="Antonie Van Leeuwenhoek">
        <title>Labilibaculum antarcticum sp. nov., a novel facultative anaerobic, psychrotorelant bacterium isolated from marine sediment of Antarctica.</title>
        <authorList>
            <person name="Watanabe M."/>
            <person name="Kojima H."/>
            <person name="Fukui M."/>
        </authorList>
    </citation>
    <scope>NUCLEOTIDE SEQUENCE [LARGE SCALE GENOMIC DNA]</scope>
    <source>
        <strain evidence="2">SPP2</strain>
    </source>
</reference>
<name>A0A1Y1CPL8_9BACT</name>
<dbReference type="Pfam" id="PF02810">
    <property type="entry name" value="SEC-C"/>
    <property type="match status" value="1"/>
</dbReference>
<dbReference type="Gene3D" id="3.10.450.50">
    <property type="match status" value="1"/>
</dbReference>
<protein>
    <recommendedName>
        <fullName evidence="3">SEC-C motif-containing protein</fullName>
    </recommendedName>
</protein>
<dbReference type="SUPFAM" id="SSF103642">
    <property type="entry name" value="Sec-C motif"/>
    <property type="match status" value="1"/>
</dbReference>
<dbReference type="PANTHER" id="PTHR33747:SF1">
    <property type="entry name" value="ADENYLATE CYCLASE-ASSOCIATED CAP C-TERMINAL DOMAIN-CONTAINING PROTEIN"/>
    <property type="match status" value="1"/>
</dbReference>
<evidence type="ECO:0000313" key="2">
    <source>
        <dbReference type="Proteomes" id="UP000218267"/>
    </source>
</evidence>
<keyword evidence="2" id="KW-1185">Reference proteome</keyword>
<dbReference type="RefSeq" id="WP_197705631.1">
    <property type="nucleotide sequence ID" value="NZ_AP018042.1"/>
</dbReference>
<proteinExistence type="predicted"/>
<organism evidence="1 2">
    <name type="scientific">Labilibaculum antarcticum</name>
    <dbReference type="NCBI Taxonomy" id="1717717"/>
    <lineage>
        <taxon>Bacteria</taxon>
        <taxon>Pseudomonadati</taxon>
        <taxon>Bacteroidota</taxon>
        <taxon>Bacteroidia</taxon>
        <taxon>Marinilabiliales</taxon>
        <taxon>Marinifilaceae</taxon>
        <taxon>Labilibaculum</taxon>
    </lineage>
</organism>
<reference evidence="1 2" key="1">
    <citation type="journal article" date="2018" name="Mar. Genomics">
        <title>Complete genome sequence of Marinifilaceae bacterium strain SPP2, isolated from the Antarctic marine sediment.</title>
        <authorList>
            <person name="Watanabe M."/>
            <person name="Kojima H."/>
            <person name="Fukui M."/>
        </authorList>
    </citation>
    <scope>NUCLEOTIDE SEQUENCE [LARGE SCALE GENOMIC DNA]</scope>
    <source>
        <strain evidence="1 2">SPP2</strain>
    </source>
</reference>
<dbReference type="InterPro" id="IPR004027">
    <property type="entry name" value="SEC_C_motif"/>
</dbReference>
<dbReference type="EMBL" id="AP018042">
    <property type="protein sequence ID" value="BAX82194.1"/>
    <property type="molecule type" value="Genomic_DNA"/>
</dbReference>
<dbReference type="KEGG" id="mbas:ALGA_3902"/>
<accession>A0A1Y1CPL8</accession>